<dbReference type="CDD" id="cd00038">
    <property type="entry name" value="CAP_ED"/>
    <property type="match status" value="1"/>
</dbReference>
<proteinExistence type="predicted"/>
<dbReference type="Gene3D" id="2.60.120.10">
    <property type="entry name" value="Jelly Rolls"/>
    <property type="match status" value="1"/>
</dbReference>
<dbReference type="PROSITE" id="PS50042">
    <property type="entry name" value="CNMP_BINDING_3"/>
    <property type="match status" value="1"/>
</dbReference>
<gene>
    <name evidence="2" type="ORF">BHK69_11380</name>
</gene>
<keyword evidence="3" id="KW-1185">Reference proteome</keyword>
<dbReference type="Pfam" id="PF00027">
    <property type="entry name" value="cNMP_binding"/>
    <property type="match status" value="1"/>
</dbReference>
<accession>A0A1D7U0T7</accession>
<protein>
    <recommendedName>
        <fullName evidence="1">Cyclic nucleotide-binding domain-containing protein</fullName>
    </recommendedName>
</protein>
<feature type="domain" description="Cyclic nucleotide-binding" evidence="1">
    <location>
        <begin position="23"/>
        <end position="100"/>
    </location>
</feature>
<dbReference type="OrthoDB" id="571714at2"/>
<dbReference type="InterPro" id="IPR018490">
    <property type="entry name" value="cNMP-bd_dom_sf"/>
</dbReference>
<dbReference type="InterPro" id="IPR000595">
    <property type="entry name" value="cNMP-bd_dom"/>
</dbReference>
<sequence>MIAVMSDTVAAFVLSRQDAAHQLEPGQSLFREGDAVRRTYVVLEGEMKLVRYAASGTELILHRVGSDTLLAEASCFSDRYHCTAVAISVCRLASVGRSVLFSDDAAAPFLFSLARDLSREIQRSRARCEILALKTVDDRLDAWLALNDGAMPGKGGWALLAAELAVSPEALYRTLAARRKTPGLSVVSGPDAGIATRPATPAR</sequence>
<dbReference type="EMBL" id="CP017147">
    <property type="protein sequence ID" value="AOO80984.1"/>
    <property type="molecule type" value="Genomic_DNA"/>
</dbReference>
<evidence type="ECO:0000313" key="2">
    <source>
        <dbReference type="EMBL" id="AOO80984.1"/>
    </source>
</evidence>
<dbReference type="SUPFAM" id="SSF51206">
    <property type="entry name" value="cAMP-binding domain-like"/>
    <property type="match status" value="1"/>
</dbReference>
<dbReference type="AlphaFoldDB" id="A0A1D7U0T7"/>
<dbReference type="RefSeq" id="WP_069690200.1">
    <property type="nucleotide sequence ID" value="NZ_CP017147.1"/>
</dbReference>
<evidence type="ECO:0000313" key="3">
    <source>
        <dbReference type="Proteomes" id="UP000094969"/>
    </source>
</evidence>
<dbReference type="Proteomes" id="UP000094969">
    <property type="component" value="Chromosome"/>
</dbReference>
<dbReference type="InterPro" id="IPR014710">
    <property type="entry name" value="RmlC-like_jellyroll"/>
</dbReference>
<dbReference type="KEGG" id="bvv:BHK69_11380"/>
<name>A0A1D7U0T7_9HYPH</name>
<organism evidence="2 3">
    <name type="scientific">Bosea vaviloviae</name>
    <dbReference type="NCBI Taxonomy" id="1526658"/>
    <lineage>
        <taxon>Bacteria</taxon>
        <taxon>Pseudomonadati</taxon>
        <taxon>Pseudomonadota</taxon>
        <taxon>Alphaproteobacteria</taxon>
        <taxon>Hyphomicrobiales</taxon>
        <taxon>Boseaceae</taxon>
        <taxon>Bosea</taxon>
    </lineage>
</organism>
<reference evidence="2 3" key="1">
    <citation type="journal article" date="2015" name="Antonie Van Leeuwenhoek">
        <title>Bosea vaviloviae sp. nov., a new species of slow-growing rhizobia isolated from nodules of the relict species Vavilovia formosa (Stev.) Fed.</title>
        <authorList>
            <person name="Safronova V.I."/>
            <person name="Kuznetsova I.G."/>
            <person name="Sazanova A.L."/>
            <person name="Kimeklis A.K."/>
            <person name="Belimov A.A."/>
            <person name="Andronov E.E."/>
            <person name="Pinaev A.G."/>
            <person name="Chizhevskaya E.P."/>
            <person name="Pukhaev A.R."/>
            <person name="Popov K.P."/>
            <person name="Willems A."/>
            <person name="Tikhonovich I.A."/>
        </authorList>
    </citation>
    <scope>NUCLEOTIDE SEQUENCE [LARGE SCALE GENOMIC DNA]</scope>
    <source>
        <strain evidence="2 3">Vaf18</strain>
    </source>
</reference>
<dbReference type="STRING" id="1526658.BHK69_11380"/>
<evidence type="ECO:0000259" key="1">
    <source>
        <dbReference type="PROSITE" id="PS50042"/>
    </source>
</evidence>